<dbReference type="InterPro" id="IPR026282">
    <property type="entry name" value="MJ1563"/>
</dbReference>
<dbReference type="PANTHER" id="PTHR38465">
    <property type="entry name" value="HTH-TYPE TRANSCRIPTIONAL REGULATOR MJ1563-RELATED"/>
    <property type="match status" value="1"/>
</dbReference>
<keyword evidence="1 4" id="KW-0805">Transcription regulation</keyword>
<dbReference type="KEGG" id="tga:TGAM_0849"/>
<dbReference type="EMBL" id="CP001398">
    <property type="protein sequence ID" value="ACS33351.1"/>
    <property type="molecule type" value="Genomic_DNA"/>
</dbReference>
<dbReference type="InterPro" id="IPR052362">
    <property type="entry name" value="HTH-GbsR_regulator"/>
</dbReference>
<dbReference type="Gene3D" id="1.10.10.10">
    <property type="entry name" value="Winged helix-like DNA-binding domain superfamily/Winged helix DNA-binding domain"/>
    <property type="match status" value="1"/>
</dbReference>
<reference evidence="6 7" key="1">
    <citation type="journal article" date="2007" name="Genome Biol.">
        <title>Genome analysis and genome-wide proteomics of Thermococcus gammatolerans, the most radioresistant organism known amongst the Archaea.</title>
        <authorList>
            <person name="Zivanovic Y."/>
            <person name="Armengaud J."/>
            <person name="Lagorce A."/>
            <person name="Leplat C."/>
            <person name="Guerin P."/>
            <person name="Dutertre M."/>
            <person name="Anthouard V."/>
            <person name="Forterre P."/>
            <person name="Wincker P."/>
            <person name="Confalonieri F."/>
        </authorList>
    </citation>
    <scope>NUCLEOTIDE SEQUENCE [LARGE SCALE GENOMIC DNA]</scope>
    <source>
        <strain evidence="7">DSM 15229 / JCM 11827 / EJ3</strain>
    </source>
</reference>
<proteinExistence type="inferred from homology"/>
<dbReference type="PROSITE" id="PS50987">
    <property type="entry name" value="HTH_ARSR_2"/>
    <property type="match status" value="1"/>
</dbReference>
<dbReference type="STRING" id="593117.TGAM_0849"/>
<dbReference type="AlphaFoldDB" id="C5A539"/>
<dbReference type="InterPro" id="IPR001845">
    <property type="entry name" value="HTH_ArsR_DNA-bd_dom"/>
</dbReference>
<dbReference type="SMART" id="SM00418">
    <property type="entry name" value="HTH_ARSR"/>
    <property type="match status" value="1"/>
</dbReference>
<dbReference type="InterPro" id="IPR002831">
    <property type="entry name" value="Tscrpt_reg_TrmB_N"/>
</dbReference>
<sequence>MWMRARTERRKFIEIVERIMVRWGYTATDGKVYAILLLSNRPMTIAELAKETGLSRSSISVALSRLVREYLVTCRREGRTKYFTAVPAFLEKFLRQPRETLEREVRPLEKIVEAMIEKSDDEMRGRLEAILNDLKKLECVLERIIRLEEEESECLTSS</sequence>
<dbReference type="PIRSF" id="PIRSF006707">
    <property type="entry name" value="MJ1563"/>
    <property type="match status" value="1"/>
</dbReference>
<feature type="domain" description="HTH arsR-type" evidence="5">
    <location>
        <begin position="13"/>
        <end position="105"/>
    </location>
</feature>
<organism evidence="6 7">
    <name type="scientific">Thermococcus gammatolerans (strain DSM 15229 / JCM 11827 / EJ3)</name>
    <dbReference type="NCBI Taxonomy" id="593117"/>
    <lineage>
        <taxon>Archaea</taxon>
        <taxon>Methanobacteriati</taxon>
        <taxon>Methanobacteriota</taxon>
        <taxon>Thermococci</taxon>
        <taxon>Thermococcales</taxon>
        <taxon>Thermococcaceae</taxon>
        <taxon>Thermococcus</taxon>
    </lineage>
</organism>
<evidence type="ECO:0000256" key="2">
    <source>
        <dbReference type="ARBA" id="ARBA00023125"/>
    </source>
</evidence>
<dbReference type="CDD" id="cd00090">
    <property type="entry name" value="HTH_ARSR"/>
    <property type="match status" value="1"/>
</dbReference>
<protein>
    <recommendedName>
        <fullName evidence="4">HTH-type transcriptional regulator</fullName>
    </recommendedName>
</protein>
<evidence type="ECO:0000256" key="1">
    <source>
        <dbReference type="ARBA" id="ARBA00023015"/>
    </source>
</evidence>
<dbReference type="InterPro" id="IPR011991">
    <property type="entry name" value="ArsR-like_HTH"/>
</dbReference>
<evidence type="ECO:0000256" key="3">
    <source>
        <dbReference type="ARBA" id="ARBA00023163"/>
    </source>
</evidence>
<keyword evidence="7" id="KW-1185">Reference proteome</keyword>
<keyword evidence="3 4" id="KW-0804">Transcription</keyword>
<accession>C5A539</accession>
<dbReference type="Pfam" id="PF01978">
    <property type="entry name" value="TrmB"/>
    <property type="match status" value="1"/>
</dbReference>
<evidence type="ECO:0000313" key="6">
    <source>
        <dbReference type="EMBL" id="ACS33351.1"/>
    </source>
</evidence>
<dbReference type="PATRIC" id="fig|593117.10.peg.846"/>
<dbReference type="PaxDb" id="593117-TGAM_0849"/>
<dbReference type="InterPro" id="IPR036388">
    <property type="entry name" value="WH-like_DNA-bd_sf"/>
</dbReference>
<evidence type="ECO:0000259" key="5">
    <source>
        <dbReference type="PROSITE" id="PS50987"/>
    </source>
</evidence>
<dbReference type="eggNOG" id="arCOG02795">
    <property type="taxonomic scope" value="Archaea"/>
</dbReference>
<dbReference type="Proteomes" id="UP000001488">
    <property type="component" value="Chromosome"/>
</dbReference>
<name>C5A539_THEGJ</name>
<keyword evidence="2 4" id="KW-0238">DNA-binding</keyword>
<comment type="similarity">
    <text evidence="4">Belongs to the GbsR family.</text>
</comment>
<dbReference type="GO" id="GO:0003677">
    <property type="term" value="F:DNA binding"/>
    <property type="evidence" value="ECO:0007669"/>
    <property type="project" value="UniProtKB-UniRule"/>
</dbReference>
<dbReference type="InterPro" id="IPR036390">
    <property type="entry name" value="WH_DNA-bd_sf"/>
</dbReference>
<gene>
    <name evidence="6" type="ordered locus">TGAM_0849</name>
</gene>
<dbReference type="SUPFAM" id="SSF46785">
    <property type="entry name" value="Winged helix' DNA-binding domain"/>
    <property type="match status" value="1"/>
</dbReference>
<dbReference type="PANTHER" id="PTHR38465:SF1">
    <property type="entry name" value="HTH-TYPE TRANSCRIPTIONAL REGULATOR MJ1563-RELATED"/>
    <property type="match status" value="1"/>
</dbReference>
<dbReference type="GO" id="GO:0003700">
    <property type="term" value="F:DNA-binding transcription factor activity"/>
    <property type="evidence" value="ECO:0007669"/>
    <property type="project" value="InterPro"/>
</dbReference>
<evidence type="ECO:0000256" key="4">
    <source>
        <dbReference type="PIRNR" id="PIRNR006707"/>
    </source>
</evidence>
<evidence type="ECO:0000313" key="7">
    <source>
        <dbReference type="Proteomes" id="UP000001488"/>
    </source>
</evidence>
<dbReference type="HOGENOM" id="CLU_1674075_0_0_2"/>